<dbReference type="InterPro" id="IPR039425">
    <property type="entry name" value="RNA_pol_sigma-70-like"/>
</dbReference>
<dbReference type="Pfam" id="PF04542">
    <property type="entry name" value="Sigma70_r2"/>
    <property type="match status" value="1"/>
</dbReference>
<evidence type="ECO:0000313" key="7">
    <source>
        <dbReference type="EMBL" id="MFC4307796.1"/>
    </source>
</evidence>
<comment type="caution">
    <text evidence="7">The sequence shown here is derived from an EMBL/GenBank/DDBJ whole genome shotgun (WGS) entry which is preliminary data.</text>
</comment>
<dbReference type="Gene3D" id="1.10.10.10">
    <property type="entry name" value="Winged helix-like DNA-binding domain superfamily/Winged helix DNA-binding domain"/>
    <property type="match status" value="1"/>
</dbReference>
<dbReference type="NCBIfam" id="TIGR02937">
    <property type="entry name" value="sigma70-ECF"/>
    <property type="match status" value="1"/>
</dbReference>
<evidence type="ECO:0000256" key="3">
    <source>
        <dbReference type="ARBA" id="ARBA00023082"/>
    </source>
</evidence>
<reference evidence="8" key="1">
    <citation type="journal article" date="2019" name="Int. J. Syst. Evol. Microbiol.">
        <title>The Global Catalogue of Microorganisms (GCM) 10K type strain sequencing project: providing services to taxonomists for standard genome sequencing and annotation.</title>
        <authorList>
            <consortium name="The Broad Institute Genomics Platform"/>
            <consortium name="The Broad Institute Genome Sequencing Center for Infectious Disease"/>
            <person name="Wu L."/>
            <person name="Ma J."/>
        </authorList>
    </citation>
    <scope>NUCLEOTIDE SEQUENCE [LARGE SCALE GENOMIC DNA]</scope>
    <source>
        <strain evidence="8">CGMCC 1.10759</strain>
    </source>
</reference>
<dbReference type="InterPro" id="IPR013249">
    <property type="entry name" value="RNA_pol_sigma70_r4_t2"/>
</dbReference>
<dbReference type="InterPro" id="IPR014284">
    <property type="entry name" value="RNA_pol_sigma-70_dom"/>
</dbReference>
<dbReference type="PANTHER" id="PTHR43133">
    <property type="entry name" value="RNA POLYMERASE ECF-TYPE SIGMA FACTO"/>
    <property type="match status" value="1"/>
</dbReference>
<gene>
    <name evidence="7" type="ORF">ACFPN2_01770</name>
</gene>
<proteinExistence type="inferred from homology"/>
<feature type="domain" description="RNA polymerase sigma-70 region 2" evidence="5">
    <location>
        <begin position="14"/>
        <end position="76"/>
    </location>
</feature>
<evidence type="ECO:0000256" key="4">
    <source>
        <dbReference type="ARBA" id="ARBA00023163"/>
    </source>
</evidence>
<keyword evidence="4" id="KW-0804">Transcription</keyword>
<dbReference type="InterPro" id="IPR007627">
    <property type="entry name" value="RNA_pol_sigma70_r2"/>
</dbReference>
<dbReference type="InterPro" id="IPR013325">
    <property type="entry name" value="RNA_pol_sigma_r2"/>
</dbReference>
<dbReference type="PANTHER" id="PTHR43133:SF46">
    <property type="entry name" value="RNA POLYMERASE SIGMA-70 FACTOR ECF SUBFAMILY"/>
    <property type="match status" value="1"/>
</dbReference>
<keyword evidence="2" id="KW-0805">Transcription regulation</keyword>
<dbReference type="InterPro" id="IPR036388">
    <property type="entry name" value="WH-like_DNA-bd_sf"/>
</dbReference>
<organism evidence="7 8">
    <name type="scientific">Steroidobacter flavus</name>
    <dbReference type="NCBI Taxonomy" id="1842136"/>
    <lineage>
        <taxon>Bacteria</taxon>
        <taxon>Pseudomonadati</taxon>
        <taxon>Pseudomonadota</taxon>
        <taxon>Gammaproteobacteria</taxon>
        <taxon>Steroidobacterales</taxon>
        <taxon>Steroidobacteraceae</taxon>
        <taxon>Steroidobacter</taxon>
    </lineage>
</organism>
<evidence type="ECO:0000313" key="8">
    <source>
        <dbReference type="Proteomes" id="UP001595904"/>
    </source>
</evidence>
<evidence type="ECO:0000256" key="1">
    <source>
        <dbReference type="ARBA" id="ARBA00010641"/>
    </source>
</evidence>
<evidence type="ECO:0000259" key="6">
    <source>
        <dbReference type="Pfam" id="PF08281"/>
    </source>
</evidence>
<sequence length="183" mass="20499">MPSKTPHARFSSFVTETRSGLLRYVRRLIRSNESAEDIVQEAYARTLEQGDEVRTPKAFLFVTARNLVWNARRHQRVAETDSVADIDDLGALHSDGASTEDGLVADEAASLLKAAIEHLPPQCRAAFALKVFNACSYKEIADQLGISTKTVEKHISRGLRDTNAFLRRRYGDVSGRQETDRHE</sequence>
<dbReference type="EMBL" id="JBHSDU010000001">
    <property type="protein sequence ID" value="MFC4307796.1"/>
    <property type="molecule type" value="Genomic_DNA"/>
</dbReference>
<comment type="similarity">
    <text evidence="1">Belongs to the sigma-70 factor family. ECF subfamily.</text>
</comment>
<dbReference type="InterPro" id="IPR013324">
    <property type="entry name" value="RNA_pol_sigma_r3/r4-like"/>
</dbReference>
<dbReference type="RefSeq" id="WP_380594366.1">
    <property type="nucleotide sequence ID" value="NZ_JBHSDU010000001.1"/>
</dbReference>
<dbReference type="Pfam" id="PF08281">
    <property type="entry name" value="Sigma70_r4_2"/>
    <property type="match status" value="1"/>
</dbReference>
<protein>
    <submittedName>
        <fullName evidence="7">RNA polymerase sigma factor</fullName>
    </submittedName>
</protein>
<name>A0ABV8SKA6_9GAMM</name>
<dbReference type="SUPFAM" id="SSF88946">
    <property type="entry name" value="Sigma2 domain of RNA polymerase sigma factors"/>
    <property type="match status" value="1"/>
</dbReference>
<dbReference type="Proteomes" id="UP001595904">
    <property type="component" value="Unassembled WGS sequence"/>
</dbReference>
<evidence type="ECO:0000256" key="2">
    <source>
        <dbReference type="ARBA" id="ARBA00023015"/>
    </source>
</evidence>
<evidence type="ECO:0000259" key="5">
    <source>
        <dbReference type="Pfam" id="PF04542"/>
    </source>
</evidence>
<accession>A0ABV8SKA6</accession>
<feature type="domain" description="RNA polymerase sigma factor 70 region 4 type 2" evidence="6">
    <location>
        <begin position="112"/>
        <end position="160"/>
    </location>
</feature>
<keyword evidence="3" id="KW-0731">Sigma factor</keyword>
<dbReference type="SUPFAM" id="SSF88659">
    <property type="entry name" value="Sigma3 and sigma4 domains of RNA polymerase sigma factors"/>
    <property type="match status" value="1"/>
</dbReference>
<keyword evidence="8" id="KW-1185">Reference proteome</keyword>
<dbReference type="Gene3D" id="1.10.1740.10">
    <property type="match status" value="1"/>
</dbReference>